<feature type="domain" description="Nucleoporin Nup120/160 beta-propeller" evidence="2">
    <location>
        <begin position="81"/>
        <end position="365"/>
    </location>
</feature>
<sequence>MLLLSKIDTDLLQYNKETVPENVINLYLNDESEIDKRSRRNDLHNSQYSKTVELSNNEYIAYHLWDDFSVVSLYTLGTITGKTINIYLPCPSMNMQHTLNIAEFDEKLRISIILQDGVYVAMELPLEFIFSNASHLNQNWLKALTPYDFTIRVPHFLYTVSRDFSVVFLSDGGLLGLKRAKDFELEPILFNDNSYIENLVQIFSRKGRDRSEKVISCLLFAERYLLVLTQRCHLKIWDLESLRLVSDDSLFPSNHSETYSAGLHECPGNYLSLLNNWLVVYLPFGNGVFVLGQLEFMAGGKPVFSRKNEISSNLSSLSIWTLVDMDLLKPLELDVDTAYLNLVVLWKSGLSSKVQILNIKDENMKLYEWIDGSNKSISDIEAEQDLSVNGDAERGLFNLKARYSPQLYEQAQKILSENNIVKLADEEETMDYLANLETLLRDLKNKADEVSSLTVLKDEIIMVNCLQSYNHSVYKVNSALENVYYNIYEDTGDNELSRYLKTLHCFSATLSPHVLESVSVEFIGIVSGEVDINLTMKEKFTRIFNSCLRSNFEVSNLKLLFDELSTFDIVPLLNNLIENQLRGYADHTSSFIDALMIDDMSAAMIIESLYQSVTIQKHFVLQILLTFVLLDFDYDIFTKELNALLDLHYKQSLILRLYQIDRSLLGTELFSQTTKFRSGVQVHSYSEWNGYLTHALSSIWEDASTINRYFMKFFEFYVIQQSRKNDRGFTTKFFLQTVGWPYHIRHNQVQEFMLAMTMFACDNYEQAYEYFHLHDYTQSLTSLPECLDELRDESSTSIWAPLIHTLGTPHSHSRFEYELSLLFVNHNSPEFGYQCIKKSIKHTMKSVNIEETKDFKEKQLKVYLDLLVHFTLFSEALDVLRCSHDTLSEEVRTSYYRSMLQNTSKSEIFFATLLNLCHSHTAEGLYLSSSDFQIIDRILVSQLEDNDWQSYKKLYSFRVLNQHDRSAAEVIYHYMTSIATDLETKKKCCLIVINVLSTFDDDSDQWLLDGGKIITLQELKYEIANL</sequence>
<reference evidence="4 5" key="1">
    <citation type="submission" date="2020-06" db="EMBL/GenBank/DDBJ databases">
        <title>The yeast mating-type switching endonuclease HO is a domesticated member of an unorthodox homing genetic element family.</title>
        <authorList>
            <person name="Coughlan A.Y."/>
            <person name="Lombardi L."/>
            <person name="Braun-Galleani S."/>
            <person name="Martos A.R."/>
            <person name="Galeote V."/>
            <person name="Bigey F."/>
            <person name="Dequin S."/>
            <person name="Byrne K.P."/>
            <person name="Wolfe K.H."/>
        </authorList>
    </citation>
    <scope>NUCLEOTIDE SEQUENCE [LARGE SCALE GENOMIC DNA]</scope>
    <source>
        <strain evidence="4 5">CBS2947</strain>
    </source>
</reference>
<feature type="coiled-coil region" evidence="1">
    <location>
        <begin position="426"/>
        <end position="453"/>
    </location>
</feature>
<keyword evidence="1" id="KW-0175">Coiled coil</keyword>
<keyword evidence="5" id="KW-1185">Reference proteome</keyword>
<evidence type="ECO:0000313" key="4">
    <source>
        <dbReference type="EMBL" id="QLQ80165.1"/>
    </source>
</evidence>
<dbReference type="Proteomes" id="UP000510647">
    <property type="component" value="Chromosome 4"/>
</dbReference>
<evidence type="ECO:0000313" key="5">
    <source>
        <dbReference type="Proteomes" id="UP000510647"/>
    </source>
</evidence>
<dbReference type="InterPro" id="IPR055090">
    <property type="entry name" value="NUP120_helical_saccharomycetes"/>
</dbReference>
<proteinExistence type="predicted"/>
<dbReference type="EMBL" id="CP059270">
    <property type="protein sequence ID" value="QLQ80165.1"/>
    <property type="molecule type" value="Genomic_DNA"/>
</dbReference>
<dbReference type="OrthoDB" id="67716at2759"/>
<organism evidence="4 5">
    <name type="scientific">Torulaspora globosa</name>
    <dbReference type="NCBI Taxonomy" id="48254"/>
    <lineage>
        <taxon>Eukaryota</taxon>
        <taxon>Fungi</taxon>
        <taxon>Dikarya</taxon>
        <taxon>Ascomycota</taxon>
        <taxon>Saccharomycotina</taxon>
        <taxon>Saccharomycetes</taxon>
        <taxon>Saccharomycetales</taxon>
        <taxon>Saccharomycetaceae</taxon>
        <taxon>Torulaspora</taxon>
    </lineage>
</organism>
<evidence type="ECO:0000259" key="2">
    <source>
        <dbReference type="Pfam" id="PF11715"/>
    </source>
</evidence>
<evidence type="ECO:0000259" key="3">
    <source>
        <dbReference type="Pfam" id="PF22114"/>
    </source>
</evidence>
<name>A0A7H9HUQ4_9SACH</name>
<feature type="domain" description="Nucleoporin NUP120 helical" evidence="3">
    <location>
        <begin position="500"/>
        <end position="682"/>
    </location>
</feature>
<dbReference type="Pfam" id="PF22114">
    <property type="entry name" value="NUP120_helical_2"/>
    <property type="match status" value="1"/>
</dbReference>
<dbReference type="AlphaFoldDB" id="A0A7H9HUQ4"/>
<accession>A0A7H9HUQ4</accession>
<evidence type="ECO:0000256" key="1">
    <source>
        <dbReference type="SAM" id="Coils"/>
    </source>
</evidence>
<protein>
    <submittedName>
        <fullName evidence="4">Uncharacterized protein</fullName>
    </submittedName>
</protein>
<dbReference type="InterPro" id="IPR059141">
    <property type="entry name" value="Beta-prop_Nup120_160"/>
</dbReference>
<gene>
    <name evidence="4" type="ORF">HG537_0D01660</name>
</gene>
<dbReference type="Pfam" id="PF11715">
    <property type="entry name" value="Beta-prop_Nup120_160"/>
    <property type="match status" value="1"/>
</dbReference>